<feature type="region of interest" description="Disordered" evidence="1">
    <location>
        <begin position="24"/>
        <end position="103"/>
    </location>
</feature>
<keyword evidence="3" id="KW-1185">Reference proteome</keyword>
<evidence type="ECO:0000313" key="2">
    <source>
        <dbReference type="EMBL" id="TNN67656.1"/>
    </source>
</evidence>
<gene>
    <name evidence="2" type="ORF">EYF80_022120</name>
</gene>
<comment type="caution">
    <text evidence="2">The sequence shown here is derived from an EMBL/GenBank/DDBJ whole genome shotgun (WGS) entry which is preliminary data.</text>
</comment>
<evidence type="ECO:0000256" key="1">
    <source>
        <dbReference type="SAM" id="MobiDB-lite"/>
    </source>
</evidence>
<name>A0A4Z2HP80_9TELE</name>
<dbReference type="AlphaFoldDB" id="A0A4Z2HP80"/>
<protein>
    <submittedName>
        <fullName evidence="2">Uncharacterized protein</fullName>
    </submittedName>
</protein>
<dbReference type="Proteomes" id="UP000314294">
    <property type="component" value="Unassembled WGS sequence"/>
</dbReference>
<evidence type="ECO:0000313" key="3">
    <source>
        <dbReference type="Proteomes" id="UP000314294"/>
    </source>
</evidence>
<proteinExistence type="predicted"/>
<sequence length="199" mass="21935">MACRCCSLEAGHRGLVAVGLPQDENISAQNESQKHQREAGPAGQVAPGDVGKQVRAARFELRGTPPADQRQEGDENGGAPEDQQTQQGPPAGQQRLVAGGLLDAKRRKRWKSRKLVVKKQLAKTSAKARLAMKRYDGRCRREAVEAITPNTRAFSSSVTGPARKQMEPMAVLSALEIPQFQQRKREDYRQLTSPVWQQA</sequence>
<accession>A0A4Z2HP80</accession>
<dbReference type="EMBL" id="SRLO01000200">
    <property type="protein sequence ID" value="TNN67656.1"/>
    <property type="molecule type" value="Genomic_DNA"/>
</dbReference>
<feature type="compositionally biased region" description="Low complexity" evidence="1">
    <location>
        <begin position="83"/>
        <end position="94"/>
    </location>
</feature>
<reference evidence="2 3" key="1">
    <citation type="submission" date="2019-03" db="EMBL/GenBank/DDBJ databases">
        <title>First draft genome of Liparis tanakae, snailfish: a comprehensive survey of snailfish specific genes.</title>
        <authorList>
            <person name="Kim W."/>
            <person name="Song I."/>
            <person name="Jeong J.-H."/>
            <person name="Kim D."/>
            <person name="Kim S."/>
            <person name="Ryu S."/>
            <person name="Song J.Y."/>
            <person name="Lee S.K."/>
        </authorList>
    </citation>
    <scope>NUCLEOTIDE SEQUENCE [LARGE SCALE GENOMIC DNA]</scope>
    <source>
        <tissue evidence="2">Muscle</tissue>
    </source>
</reference>
<organism evidence="2 3">
    <name type="scientific">Liparis tanakae</name>
    <name type="common">Tanaka's snailfish</name>
    <dbReference type="NCBI Taxonomy" id="230148"/>
    <lineage>
        <taxon>Eukaryota</taxon>
        <taxon>Metazoa</taxon>
        <taxon>Chordata</taxon>
        <taxon>Craniata</taxon>
        <taxon>Vertebrata</taxon>
        <taxon>Euteleostomi</taxon>
        <taxon>Actinopterygii</taxon>
        <taxon>Neopterygii</taxon>
        <taxon>Teleostei</taxon>
        <taxon>Neoteleostei</taxon>
        <taxon>Acanthomorphata</taxon>
        <taxon>Eupercaria</taxon>
        <taxon>Perciformes</taxon>
        <taxon>Cottioidei</taxon>
        <taxon>Cottales</taxon>
        <taxon>Liparidae</taxon>
        <taxon>Liparis</taxon>
    </lineage>
</organism>